<keyword evidence="6" id="KW-0472">Membrane</keyword>
<dbReference type="Pfam" id="PF00702">
    <property type="entry name" value="Hydrolase"/>
    <property type="match status" value="1"/>
</dbReference>
<dbReference type="STRING" id="596151.DesfrDRAFT_2148"/>
<dbReference type="Proteomes" id="UP000006250">
    <property type="component" value="Unassembled WGS sequence"/>
</dbReference>
<gene>
    <name evidence="11" type="ORF">DesfrDRAFT_2148</name>
</gene>
<dbReference type="NCBIfam" id="TIGR01525">
    <property type="entry name" value="ATPase-IB_hvy"/>
    <property type="match status" value="1"/>
</dbReference>
<dbReference type="PRINTS" id="PR00941">
    <property type="entry name" value="CDATPASE"/>
</dbReference>
<evidence type="ECO:0000259" key="10">
    <source>
        <dbReference type="Pfam" id="PF00122"/>
    </source>
</evidence>
<keyword evidence="9" id="KW-0547">Nucleotide-binding</keyword>
<protein>
    <recommendedName>
        <fullName evidence="7">P-type Zn(2+) transporter</fullName>
        <ecNumber evidence="7">7.2.2.12</ecNumber>
    </recommendedName>
</protein>
<dbReference type="EMBL" id="AECZ01000012">
    <property type="protein sequence ID" value="EFL51203.1"/>
    <property type="molecule type" value="Genomic_DNA"/>
</dbReference>
<organism evidence="11 12">
    <name type="scientific">Solidesulfovibrio fructosivorans JJ]</name>
    <dbReference type="NCBI Taxonomy" id="596151"/>
    <lineage>
        <taxon>Bacteria</taxon>
        <taxon>Pseudomonadati</taxon>
        <taxon>Thermodesulfobacteriota</taxon>
        <taxon>Desulfovibrionia</taxon>
        <taxon>Desulfovibrionales</taxon>
        <taxon>Desulfovibrionaceae</taxon>
        <taxon>Solidesulfovibrio</taxon>
    </lineage>
</organism>
<comment type="subcellular location">
    <subcellularLocation>
        <location evidence="9">Cell membrane</location>
    </subcellularLocation>
    <subcellularLocation>
        <location evidence="1">Membrane</location>
    </subcellularLocation>
</comment>
<keyword evidence="9" id="KW-0479">Metal-binding</keyword>
<sequence>MAGTATAGVPPRRLRPSISIRHSIPGRIRLRVSPGPLAAKAATLCQSLPGVDHVRVNPACAAVILTYQTQMTDAARLGRAVREAMDAAANAAVSDPEQGTRACACASSGVGGSGVGRQFVRFLSLTGVMATVFVRKVVFGAALSEAALSPLGIVALLAAWPVAKESLRHAREKRFTLEGFLATGCVAATLSGQALTALEILWIQSGAETLKAWVSERSRQSIAAILDLTAKNTFIVAGDVEVEVPVSAVKPRDIVVLHTGEKISVDGHVISGEALVDDSPITGRAEPAHLGPGDKVFAGAYVRQGILHVRVECVGDRTYLARIMRQVEDSLENKAPIESVADDLARSMVRLGLMATGLTLLATGSLWRAFTVMMVMACPCATVLSAQTAVSAAIAAAAKRGILIKGGRYLEEVGQADTVCFDKTGTLTSNQPRIECIRNFSDCDESALLRFAYSAEMHNHHPLALAIRNAAVARDIAPISHAVCDFTLGKGVRAVIGEDVVRLGNRAYMEEAGLCAAQADAAVADLRERGLTVIFLAKNREVLAAIAFANEPRPDAKATVAALARTGVSTVALVTGDAEKTAHDLARELGIAVCHHSVLPEEKGAIVSLLRQGGHKVIMVGDGINDALALADADIGIAMSAGGADVAIEAADIALVRDDLADILYVRELSRRTVQVAHQNFWIATSTNIGGALAGALGLLSPVAAGLLHIVHTLGVLANSSRLLLPLPAGPVPISQADVVPAVLSQPEPEKA</sequence>
<dbReference type="InterPro" id="IPR023299">
    <property type="entry name" value="ATPase_P-typ_cyto_dom_N"/>
</dbReference>
<dbReference type="Pfam" id="PF00122">
    <property type="entry name" value="E1-E2_ATPase"/>
    <property type="match status" value="1"/>
</dbReference>
<keyword evidence="12" id="KW-1185">Reference proteome</keyword>
<evidence type="ECO:0000256" key="7">
    <source>
        <dbReference type="ARBA" id="ARBA00039097"/>
    </source>
</evidence>
<dbReference type="SFLD" id="SFLDG00002">
    <property type="entry name" value="C1.7:_P-type_atpase_like"/>
    <property type="match status" value="1"/>
</dbReference>
<dbReference type="GO" id="GO:0046872">
    <property type="term" value="F:metal ion binding"/>
    <property type="evidence" value="ECO:0007669"/>
    <property type="project" value="UniProtKB-KW"/>
</dbReference>
<evidence type="ECO:0000313" key="12">
    <source>
        <dbReference type="Proteomes" id="UP000006250"/>
    </source>
</evidence>
<dbReference type="GO" id="GO:0005886">
    <property type="term" value="C:plasma membrane"/>
    <property type="evidence" value="ECO:0007669"/>
    <property type="project" value="UniProtKB-SubCell"/>
</dbReference>
<dbReference type="Gene3D" id="3.40.50.1000">
    <property type="entry name" value="HAD superfamily/HAD-like"/>
    <property type="match status" value="1"/>
</dbReference>
<evidence type="ECO:0000256" key="9">
    <source>
        <dbReference type="RuleBase" id="RU362081"/>
    </source>
</evidence>
<evidence type="ECO:0000256" key="4">
    <source>
        <dbReference type="ARBA" id="ARBA00022967"/>
    </source>
</evidence>
<keyword evidence="4" id="KW-1278">Translocase</keyword>
<evidence type="ECO:0000256" key="8">
    <source>
        <dbReference type="ARBA" id="ARBA00047308"/>
    </source>
</evidence>
<keyword evidence="5" id="KW-1133">Transmembrane helix</keyword>
<dbReference type="EC" id="7.2.2.12" evidence="7"/>
<dbReference type="NCBIfam" id="TIGR01494">
    <property type="entry name" value="ATPase_P-type"/>
    <property type="match status" value="2"/>
</dbReference>
<dbReference type="SUPFAM" id="SSF81653">
    <property type="entry name" value="Calcium ATPase, transduction domain A"/>
    <property type="match status" value="1"/>
</dbReference>
<dbReference type="GO" id="GO:0005524">
    <property type="term" value="F:ATP binding"/>
    <property type="evidence" value="ECO:0007669"/>
    <property type="project" value="UniProtKB-UniRule"/>
</dbReference>
<dbReference type="eggNOG" id="COG2217">
    <property type="taxonomic scope" value="Bacteria"/>
</dbReference>
<dbReference type="InterPro" id="IPR036412">
    <property type="entry name" value="HAD-like_sf"/>
</dbReference>
<dbReference type="GO" id="GO:0016463">
    <property type="term" value="F:P-type zinc transporter activity"/>
    <property type="evidence" value="ECO:0007669"/>
    <property type="project" value="UniProtKB-EC"/>
</dbReference>
<dbReference type="PANTHER" id="PTHR48085">
    <property type="entry name" value="CADMIUM/ZINC-TRANSPORTING ATPASE HMA2-RELATED"/>
    <property type="match status" value="1"/>
</dbReference>
<dbReference type="InterPro" id="IPR023214">
    <property type="entry name" value="HAD_sf"/>
</dbReference>
<keyword evidence="9" id="KW-1003">Cell membrane</keyword>
<dbReference type="InterPro" id="IPR044492">
    <property type="entry name" value="P_typ_ATPase_HD_dom"/>
</dbReference>
<evidence type="ECO:0000313" key="11">
    <source>
        <dbReference type="EMBL" id="EFL51203.1"/>
    </source>
</evidence>
<evidence type="ECO:0000256" key="6">
    <source>
        <dbReference type="ARBA" id="ARBA00023136"/>
    </source>
</evidence>
<comment type="similarity">
    <text evidence="2 9">Belongs to the cation transport ATPase (P-type) (TC 3.A.3) family. Type IB subfamily.</text>
</comment>
<dbReference type="AlphaFoldDB" id="E1JWZ9"/>
<dbReference type="GO" id="GO:0016887">
    <property type="term" value="F:ATP hydrolysis activity"/>
    <property type="evidence" value="ECO:0007669"/>
    <property type="project" value="InterPro"/>
</dbReference>
<dbReference type="InterPro" id="IPR027256">
    <property type="entry name" value="P-typ_ATPase_IB"/>
</dbReference>
<evidence type="ECO:0000256" key="1">
    <source>
        <dbReference type="ARBA" id="ARBA00004370"/>
    </source>
</evidence>
<dbReference type="InterPro" id="IPR001757">
    <property type="entry name" value="P_typ_ATPase"/>
</dbReference>
<name>E1JWZ9_SOLFR</name>
<dbReference type="PRINTS" id="PR00119">
    <property type="entry name" value="CATATPASE"/>
</dbReference>
<comment type="caution">
    <text evidence="11">The sequence shown here is derived from an EMBL/GenBank/DDBJ whole genome shotgun (WGS) entry which is preliminary data.</text>
</comment>
<dbReference type="InterPro" id="IPR059000">
    <property type="entry name" value="ATPase_P-type_domA"/>
</dbReference>
<dbReference type="SFLD" id="SFLDS00003">
    <property type="entry name" value="Haloacid_Dehalogenase"/>
    <property type="match status" value="1"/>
</dbReference>
<dbReference type="Gene3D" id="3.40.1110.10">
    <property type="entry name" value="Calcium-transporting ATPase, cytoplasmic domain N"/>
    <property type="match status" value="1"/>
</dbReference>
<dbReference type="RefSeq" id="WP_005993719.1">
    <property type="nucleotide sequence ID" value="NZ_AECZ01000012.1"/>
</dbReference>
<dbReference type="PANTHER" id="PTHR48085:SF5">
    <property type="entry name" value="CADMIUM_ZINC-TRANSPORTING ATPASE HMA4-RELATED"/>
    <property type="match status" value="1"/>
</dbReference>
<evidence type="ECO:0000256" key="5">
    <source>
        <dbReference type="ARBA" id="ARBA00022989"/>
    </source>
</evidence>
<evidence type="ECO:0000256" key="2">
    <source>
        <dbReference type="ARBA" id="ARBA00006024"/>
    </source>
</evidence>
<keyword evidence="3" id="KW-0812">Transmembrane</keyword>
<keyword evidence="9" id="KW-0067">ATP-binding</keyword>
<dbReference type="SUPFAM" id="SSF56784">
    <property type="entry name" value="HAD-like"/>
    <property type="match status" value="1"/>
</dbReference>
<comment type="catalytic activity">
    <reaction evidence="8">
        <text>Zn(2+)(in) + ATP + H2O = Zn(2+)(out) + ADP + phosphate + H(+)</text>
        <dbReference type="Rhea" id="RHEA:20621"/>
        <dbReference type="ChEBI" id="CHEBI:15377"/>
        <dbReference type="ChEBI" id="CHEBI:15378"/>
        <dbReference type="ChEBI" id="CHEBI:29105"/>
        <dbReference type="ChEBI" id="CHEBI:30616"/>
        <dbReference type="ChEBI" id="CHEBI:43474"/>
        <dbReference type="ChEBI" id="CHEBI:456216"/>
        <dbReference type="EC" id="7.2.2.12"/>
    </reaction>
</comment>
<evidence type="ECO:0000256" key="3">
    <source>
        <dbReference type="ARBA" id="ARBA00022692"/>
    </source>
</evidence>
<dbReference type="InterPro" id="IPR018303">
    <property type="entry name" value="ATPase_P-typ_P_site"/>
</dbReference>
<dbReference type="Gene3D" id="2.70.150.10">
    <property type="entry name" value="Calcium-transporting ATPase, cytoplasmic transduction domain A"/>
    <property type="match status" value="1"/>
</dbReference>
<dbReference type="PROSITE" id="PS00154">
    <property type="entry name" value="ATPASE_E1_E2"/>
    <property type="match status" value="1"/>
</dbReference>
<reference evidence="11 12" key="1">
    <citation type="submission" date="2010-08" db="EMBL/GenBank/DDBJ databases">
        <title>The draft genome of Desulfovibrio fructosovorans JJ.</title>
        <authorList>
            <consortium name="US DOE Joint Genome Institute (JGI-PGF)"/>
            <person name="Lucas S."/>
            <person name="Copeland A."/>
            <person name="Lapidus A."/>
            <person name="Cheng J.-F."/>
            <person name="Bruce D."/>
            <person name="Goodwin L."/>
            <person name="Pitluck S."/>
            <person name="Land M.L."/>
            <person name="Hauser L."/>
            <person name="Chang Y.-J."/>
            <person name="Jeffries C."/>
            <person name="Wall J.D."/>
            <person name="Stahl D.A."/>
            <person name="Arkin A.P."/>
            <person name="Dehal P."/>
            <person name="Stolyar S.M."/>
            <person name="Hazen T.C."/>
            <person name="Woyke T.J."/>
        </authorList>
    </citation>
    <scope>NUCLEOTIDE SEQUENCE [LARGE SCALE GENOMIC DNA]</scope>
    <source>
        <strain evidence="11 12">JJ</strain>
    </source>
</reference>
<dbReference type="InterPro" id="IPR051014">
    <property type="entry name" value="Cation_Transport_ATPase_IB"/>
</dbReference>
<proteinExistence type="inferred from homology"/>
<accession>E1JWZ9</accession>
<dbReference type="InterPro" id="IPR008250">
    <property type="entry name" value="ATPase_P-typ_transduc_dom_A_sf"/>
</dbReference>
<feature type="domain" description="P-type ATPase A" evidence="10">
    <location>
        <begin position="230"/>
        <end position="328"/>
    </location>
</feature>
<dbReference type="SFLD" id="SFLDF00027">
    <property type="entry name" value="p-type_atpase"/>
    <property type="match status" value="1"/>
</dbReference>
<dbReference type="OrthoDB" id="9763278at2"/>